<name>A0AAV7INB4_COTGL</name>
<dbReference type="PANTHER" id="PTHR39069:SF8">
    <property type="entry name" value="FI17111P1"/>
    <property type="match status" value="1"/>
</dbReference>
<feature type="domain" description="EGF-like" evidence="2">
    <location>
        <begin position="149"/>
        <end position="193"/>
    </location>
</feature>
<dbReference type="SMART" id="SM00181">
    <property type="entry name" value="EGF"/>
    <property type="match status" value="8"/>
</dbReference>
<evidence type="ECO:0000256" key="1">
    <source>
        <dbReference type="SAM" id="SignalP"/>
    </source>
</evidence>
<feature type="domain" description="EGF-like" evidence="2">
    <location>
        <begin position="602"/>
        <end position="644"/>
    </location>
</feature>
<feature type="domain" description="EGF-like" evidence="2">
    <location>
        <begin position="273"/>
        <end position="315"/>
    </location>
</feature>
<proteinExistence type="predicted"/>
<accession>A0AAV7INB4</accession>
<gene>
    <name evidence="3" type="ORF">KQX54_015227</name>
</gene>
<dbReference type="EMBL" id="JAHXZJ010001119">
    <property type="protein sequence ID" value="KAH0555098.1"/>
    <property type="molecule type" value="Genomic_DNA"/>
</dbReference>
<feature type="domain" description="EGF-like" evidence="2">
    <location>
        <begin position="438"/>
        <end position="480"/>
    </location>
</feature>
<feature type="domain" description="EGF-like" evidence="2">
    <location>
        <begin position="363"/>
        <end position="397"/>
    </location>
</feature>
<dbReference type="PANTHER" id="PTHR39069">
    <property type="entry name" value="ECDYSONE-INDUCIBLE GENE E1, ISOFORM A"/>
    <property type="match status" value="1"/>
</dbReference>
<evidence type="ECO:0000313" key="3">
    <source>
        <dbReference type="EMBL" id="KAH0555098.1"/>
    </source>
</evidence>
<comment type="caution">
    <text evidence="3">The sequence shown here is derived from an EMBL/GenBank/DDBJ whole genome shotgun (WGS) entry which is preliminary data.</text>
</comment>
<keyword evidence="1" id="KW-0732">Signal</keyword>
<reference evidence="3 4" key="1">
    <citation type="journal article" date="2021" name="J. Hered.">
        <title>A chromosome-level genome assembly of the parasitoid wasp, Cotesia glomerata (Hymenoptera: Braconidae).</title>
        <authorList>
            <person name="Pinto B.J."/>
            <person name="Weis J.J."/>
            <person name="Gamble T."/>
            <person name="Ode P.J."/>
            <person name="Paul R."/>
            <person name="Zaspel J.M."/>
        </authorList>
    </citation>
    <scope>NUCLEOTIDE SEQUENCE [LARGE SCALE GENOMIC DNA]</scope>
    <source>
        <strain evidence="3">CgM1</strain>
    </source>
</reference>
<feature type="chain" id="PRO_5043596968" description="EGF-like domain-containing protein" evidence="1">
    <location>
        <begin position="27"/>
        <end position="648"/>
    </location>
</feature>
<dbReference type="Pfam" id="PF01683">
    <property type="entry name" value="EB"/>
    <property type="match status" value="1"/>
</dbReference>
<sequence length="648" mass="72753">MLGKIDINANIINGLVLLSILRFCQVESNLNNQQCADYNEKCNPQNLRSCCDENLSCNYKSSQNSYACGPKRKLGSKCRVDEDCSIRHAKCSSESKCVCREKNIEFNETSCMPLLGGFCWKNETCATDNTICIDNQCQCRANYIENGKFCFSNTVNRSCLDNTDCVGLKWSECSKQGACTCQPNTVLVKNTCVPQLDVHCNLDTDCRVKNFKCIDNTCQCTENFMFRRLECVPKISFESCKKDADCNQIPFAECSIEKKCECKHNFIATDHRTCKPLLGEFCANDEDCQTLNSECDHNECVCRDDYVQESIYSCIPTLLGQFCREDNDCNNIKNAECNNKVCVCKSDYVSTDLTTCLLLLGRQCTKRSDCAPDNSACLGGICDCNEYFISKSDDKCLPTLLEKKCQDHLDCHDKKFSLCGQNKVCACSFYYVASNGNECEPLLGGKCNNTSQCMVDNSICLNNRCRCKPHFLQSFHTYCIPIMLGRSCTEQTQCKTTQNSICVSNVCVCRDDHFAFNGIFCIPVLNRVCWTNDQCSGDSFHCSNYKCQCRPGFTAVSVEKCVKTDSLFSCNDETECSDIWHSTCSTKKCVCRSNNIAVSKSTCLPILRGYCWKDDQCKAENSACINYWCKCKPGFTEIAINSCAAIVL</sequence>
<dbReference type="InterPro" id="IPR000742">
    <property type="entry name" value="EGF"/>
</dbReference>
<evidence type="ECO:0000259" key="2">
    <source>
        <dbReference type="SMART" id="SM00181"/>
    </source>
</evidence>
<feature type="signal peptide" evidence="1">
    <location>
        <begin position="1"/>
        <end position="26"/>
    </location>
</feature>
<keyword evidence="4" id="KW-1185">Reference proteome</keyword>
<feature type="domain" description="EGF-like" evidence="2">
    <location>
        <begin position="322"/>
        <end position="357"/>
    </location>
</feature>
<dbReference type="Proteomes" id="UP000826195">
    <property type="component" value="Unassembled WGS sequence"/>
</dbReference>
<dbReference type="AlphaFoldDB" id="A0AAV7INB4"/>
<feature type="domain" description="EGF-like" evidence="2">
    <location>
        <begin position="199"/>
        <end position="232"/>
    </location>
</feature>
<evidence type="ECO:0000313" key="4">
    <source>
        <dbReference type="Proteomes" id="UP000826195"/>
    </source>
</evidence>
<feature type="domain" description="EGF-like" evidence="2">
    <location>
        <begin position="534"/>
        <end position="562"/>
    </location>
</feature>
<protein>
    <recommendedName>
        <fullName evidence="2">EGF-like domain-containing protein</fullName>
    </recommendedName>
</protein>
<dbReference type="InterPro" id="IPR006149">
    <property type="entry name" value="EB_dom"/>
</dbReference>
<organism evidence="3 4">
    <name type="scientific">Cotesia glomerata</name>
    <name type="common">Lepidopteran parasitic wasp</name>
    <name type="synonym">Apanteles glomeratus</name>
    <dbReference type="NCBI Taxonomy" id="32391"/>
    <lineage>
        <taxon>Eukaryota</taxon>
        <taxon>Metazoa</taxon>
        <taxon>Ecdysozoa</taxon>
        <taxon>Arthropoda</taxon>
        <taxon>Hexapoda</taxon>
        <taxon>Insecta</taxon>
        <taxon>Pterygota</taxon>
        <taxon>Neoptera</taxon>
        <taxon>Endopterygota</taxon>
        <taxon>Hymenoptera</taxon>
        <taxon>Apocrita</taxon>
        <taxon>Ichneumonoidea</taxon>
        <taxon>Braconidae</taxon>
        <taxon>Microgastrinae</taxon>
        <taxon>Cotesia</taxon>
    </lineage>
</organism>